<evidence type="ECO:0000313" key="2">
    <source>
        <dbReference type="EMBL" id="GGD27285.1"/>
    </source>
</evidence>
<dbReference type="Proteomes" id="UP000617355">
    <property type="component" value="Unassembled WGS sequence"/>
</dbReference>
<proteinExistence type="predicted"/>
<reference evidence="3" key="1">
    <citation type="journal article" date="2019" name="Int. J. Syst. Evol. Microbiol.">
        <title>The Global Catalogue of Microorganisms (GCM) 10K type strain sequencing project: providing services to taxonomists for standard genome sequencing and annotation.</title>
        <authorList>
            <consortium name="The Broad Institute Genomics Platform"/>
            <consortium name="The Broad Institute Genome Sequencing Center for Infectious Disease"/>
            <person name="Wu L."/>
            <person name="Ma J."/>
        </authorList>
    </citation>
    <scope>NUCLEOTIDE SEQUENCE [LARGE SCALE GENOMIC DNA]</scope>
    <source>
        <strain evidence="3">CGMCC 1.12922</strain>
    </source>
</reference>
<name>A0ABQ1QIR3_9RHOB</name>
<dbReference type="CDD" id="cd00158">
    <property type="entry name" value="RHOD"/>
    <property type="match status" value="1"/>
</dbReference>
<dbReference type="PROSITE" id="PS50206">
    <property type="entry name" value="RHODANESE_3"/>
    <property type="match status" value="1"/>
</dbReference>
<evidence type="ECO:0000259" key="1">
    <source>
        <dbReference type="PROSITE" id="PS50206"/>
    </source>
</evidence>
<dbReference type="SUPFAM" id="SSF52821">
    <property type="entry name" value="Rhodanese/Cell cycle control phosphatase"/>
    <property type="match status" value="1"/>
</dbReference>
<feature type="domain" description="Rhodanese" evidence="1">
    <location>
        <begin position="24"/>
        <end position="118"/>
    </location>
</feature>
<dbReference type="EMBL" id="BMGI01000001">
    <property type="protein sequence ID" value="GGD27285.1"/>
    <property type="molecule type" value="Genomic_DNA"/>
</dbReference>
<keyword evidence="3" id="KW-1185">Reference proteome</keyword>
<comment type="caution">
    <text evidence="2">The sequence shown here is derived from an EMBL/GenBank/DDBJ whole genome shotgun (WGS) entry which is preliminary data.</text>
</comment>
<dbReference type="RefSeq" id="WP_188526443.1">
    <property type="nucleotide sequence ID" value="NZ_BMGI01000001.1"/>
</dbReference>
<dbReference type="Pfam" id="PF00581">
    <property type="entry name" value="Rhodanese"/>
    <property type="match status" value="1"/>
</dbReference>
<gene>
    <name evidence="2" type="ORF">GCM10011358_09480</name>
</gene>
<dbReference type="InterPro" id="IPR001763">
    <property type="entry name" value="Rhodanese-like_dom"/>
</dbReference>
<sequence length="121" mass="12963">MFGFGAAPKVEGFEHKVMSVDEMKASGALIVDIRTPPEWYQTGVIEGAKLVTFQDPQSFLGAIEDEIADGRDIVLVCRSGTRTQAAGMYLAQMVDNSVISAAGGMIEIVSRQGYQPVAPKP</sequence>
<dbReference type="InterPro" id="IPR036873">
    <property type="entry name" value="Rhodanese-like_dom_sf"/>
</dbReference>
<dbReference type="Gene3D" id="3.40.250.10">
    <property type="entry name" value="Rhodanese-like domain"/>
    <property type="match status" value="1"/>
</dbReference>
<protein>
    <recommendedName>
        <fullName evidence="1">Rhodanese domain-containing protein</fullName>
    </recommendedName>
</protein>
<evidence type="ECO:0000313" key="3">
    <source>
        <dbReference type="Proteomes" id="UP000617355"/>
    </source>
</evidence>
<organism evidence="2 3">
    <name type="scientific">Sinisalibacter lacisalsi</name>
    <dbReference type="NCBI Taxonomy" id="1526570"/>
    <lineage>
        <taxon>Bacteria</taxon>
        <taxon>Pseudomonadati</taxon>
        <taxon>Pseudomonadota</taxon>
        <taxon>Alphaproteobacteria</taxon>
        <taxon>Rhodobacterales</taxon>
        <taxon>Roseobacteraceae</taxon>
        <taxon>Sinisalibacter</taxon>
    </lineage>
</organism>
<accession>A0ABQ1QIR3</accession>